<keyword evidence="2" id="KW-1185">Reference proteome</keyword>
<dbReference type="EMBL" id="OZ035843">
    <property type="protein sequence ID" value="CAL1596647.1"/>
    <property type="molecule type" value="Genomic_DNA"/>
</dbReference>
<name>A0AAV2L922_KNICA</name>
<reference evidence="1 2" key="1">
    <citation type="submission" date="2024-04" db="EMBL/GenBank/DDBJ databases">
        <authorList>
            <person name="Waldvogel A.-M."/>
            <person name="Schoenle A."/>
        </authorList>
    </citation>
    <scope>NUCLEOTIDE SEQUENCE [LARGE SCALE GENOMIC DNA]</scope>
</reference>
<evidence type="ECO:0000313" key="1">
    <source>
        <dbReference type="EMBL" id="CAL1596647.1"/>
    </source>
</evidence>
<sequence>MNVKQRYWESLPLLFVLTVIRSNRSERSLGGGQLWLGGGGGVAVRAAPSTQSTSPSLILLQVVSPQE</sequence>
<dbReference type="AlphaFoldDB" id="A0AAV2L922"/>
<organism evidence="1 2">
    <name type="scientific">Knipowitschia caucasica</name>
    <name type="common">Caucasian dwarf goby</name>
    <name type="synonym">Pomatoschistus caucasicus</name>
    <dbReference type="NCBI Taxonomy" id="637954"/>
    <lineage>
        <taxon>Eukaryota</taxon>
        <taxon>Metazoa</taxon>
        <taxon>Chordata</taxon>
        <taxon>Craniata</taxon>
        <taxon>Vertebrata</taxon>
        <taxon>Euteleostomi</taxon>
        <taxon>Actinopterygii</taxon>
        <taxon>Neopterygii</taxon>
        <taxon>Teleostei</taxon>
        <taxon>Neoteleostei</taxon>
        <taxon>Acanthomorphata</taxon>
        <taxon>Gobiaria</taxon>
        <taxon>Gobiiformes</taxon>
        <taxon>Gobioidei</taxon>
        <taxon>Gobiidae</taxon>
        <taxon>Gobiinae</taxon>
        <taxon>Knipowitschia</taxon>
    </lineage>
</organism>
<evidence type="ECO:0000313" key="2">
    <source>
        <dbReference type="Proteomes" id="UP001497482"/>
    </source>
</evidence>
<dbReference type="Proteomes" id="UP001497482">
    <property type="component" value="Chromosome 21"/>
</dbReference>
<gene>
    <name evidence="1" type="ORF">KC01_LOCUS25296</name>
</gene>
<proteinExistence type="predicted"/>
<accession>A0AAV2L922</accession>
<protein>
    <recommendedName>
        <fullName evidence="3">Secreted protein</fullName>
    </recommendedName>
</protein>
<evidence type="ECO:0008006" key="3">
    <source>
        <dbReference type="Google" id="ProtNLM"/>
    </source>
</evidence>